<reference evidence="4 5" key="1">
    <citation type="journal article" date="2013" name="BMC Genomics">
        <title>Genomics-driven discovery of the pneumocandin biosynthetic gene cluster in the fungus Glarea lozoyensis.</title>
        <authorList>
            <person name="Chen L."/>
            <person name="Yue Q."/>
            <person name="Zhang X."/>
            <person name="Xiang M."/>
            <person name="Wang C."/>
            <person name="Li S."/>
            <person name="Che Y."/>
            <person name="Ortiz-Lopez F.J."/>
            <person name="Bills G.F."/>
            <person name="Liu X."/>
            <person name="An Z."/>
        </authorList>
    </citation>
    <scope>NUCLEOTIDE SEQUENCE [LARGE SCALE GENOMIC DNA]</scope>
    <source>
        <strain evidence="5">ATCC 20868 / MF5171</strain>
    </source>
</reference>
<sequence length="124" mass="14094">MTINTHSSTTTPHSLSTSLSKTPEDTKYIIFYASINPSTGKSWCGDCRDAEPLIERRFAEEGRDVEVVFVGVKTVWRDPENVWKKKPFAVEKLPTLLKITGDKWDKLVEADVYDQAKLDAFLKD</sequence>
<dbReference type="EMBL" id="KE145369">
    <property type="protein sequence ID" value="EPE27684.1"/>
    <property type="molecule type" value="Genomic_DNA"/>
</dbReference>
<dbReference type="InterPro" id="IPR045108">
    <property type="entry name" value="TXNDC17-like"/>
</dbReference>
<dbReference type="HOGENOM" id="CLU_120161_2_1_1"/>
<evidence type="ECO:0000259" key="3">
    <source>
        <dbReference type="Pfam" id="PF06110"/>
    </source>
</evidence>
<comment type="similarity">
    <text evidence="1">Belongs to the thioredoxin family.</text>
</comment>
<organism evidence="4 5">
    <name type="scientific">Glarea lozoyensis (strain ATCC 20868 / MF5171)</name>
    <dbReference type="NCBI Taxonomy" id="1116229"/>
    <lineage>
        <taxon>Eukaryota</taxon>
        <taxon>Fungi</taxon>
        <taxon>Dikarya</taxon>
        <taxon>Ascomycota</taxon>
        <taxon>Pezizomycotina</taxon>
        <taxon>Leotiomycetes</taxon>
        <taxon>Helotiales</taxon>
        <taxon>Helotiaceae</taxon>
        <taxon>Glarea</taxon>
    </lineage>
</organism>
<protein>
    <submittedName>
        <fullName evidence="4">Thioredoxin-like protein</fullName>
    </submittedName>
</protein>
<evidence type="ECO:0000256" key="2">
    <source>
        <dbReference type="SAM" id="MobiDB-lite"/>
    </source>
</evidence>
<dbReference type="InterPro" id="IPR010357">
    <property type="entry name" value="TXNDC17_dom"/>
</dbReference>
<accession>S3CRF4</accession>
<feature type="domain" description="Thioredoxin" evidence="3">
    <location>
        <begin position="22"/>
        <end position="123"/>
    </location>
</feature>
<name>S3CRF4_GLAL2</name>
<proteinExistence type="inferred from homology"/>
<keyword evidence="5" id="KW-1185">Reference proteome</keyword>
<dbReference type="OMA" id="WRTKENP"/>
<dbReference type="GO" id="GO:0047134">
    <property type="term" value="F:protein-disulfide reductase [NAD(P)H] activity"/>
    <property type="evidence" value="ECO:0007669"/>
    <property type="project" value="InterPro"/>
</dbReference>
<gene>
    <name evidence="4" type="ORF">GLAREA_04475</name>
</gene>
<evidence type="ECO:0000313" key="5">
    <source>
        <dbReference type="Proteomes" id="UP000016922"/>
    </source>
</evidence>
<evidence type="ECO:0000313" key="4">
    <source>
        <dbReference type="EMBL" id="EPE27684.1"/>
    </source>
</evidence>
<dbReference type="PANTHER" id="PTHR12452">
    <property type="entry name" value="42-9-9 PROTEIN-RELATED"/>
    <property type="match status" value="1"/>
</dbReference>
<dbReference type="Gene3D" id="3.40.30.10">
    <property type="entry name" value="Glutaredoxin"/>
    <property type="match status" value="1"/>
</dbReference>
<dbReference type="eggNOG" id="KOG3425">
    <property type="taxonomic scope" value="Eukaryota"/>
</dbReference>
<dbReference type="AlphaFoldDB" id="S3CRF4"/>
<dbReference type="KEGG" id="glz:GLAREA_04475"/>
<dbReference type="Pfam" id="PF06110">
    <property type="entry name" value="TXD17-like_Trx"/>
    <property type="match status" value="1"/>
</dbReference>
<dbReference type="STRING" id="1116229.S3CRF4"/>
<dbReference type="GO" id="GO:0005829">
    <property type="term" value="C:cytosol"/>
    <property type="evidence" value="ECO:0007669"/>
    <property type="project" value="TreeGrafter"/>
</dbReference>
<dbReference type="PANTHER" id="PTHR12452:SF0">
    <property type="entry name" value="THIOREDOXIN DOMAIN-CONTAINING PROTEIN 17"/>
    <property type="match status" value="1"/>
</dbReference>
<dbReference type="Proteomes" id="UP000016922">
    <property type="component" value="Unassembled WGS sequence"/>
</dbReference>
<feature type="region of interest" description="Disordered" evidence="2">
    <location>
        <begin position="1"/>
        <end position="20"/>
    </location>
</feature>
<dbReference type="OrthoDB" id="78947at2759"/>
<dbReference type="RefSeq" id="XP_008085043.1">
    <property type="nucleotide sequence ID" value="XM_008086852.1"/>
</dbReference>
<evidence type="ECO:0000256" key="1">
    <source>
        <dbReference type="ARBA" id="ARBA00008987"/>
    </source>
</evidence>
<dbReference type="InterPro" id="IPR036249">
    <property type="entry name" value="Thioredoxin-like_sf"/>
</dbReference>
<dbReference type="GeneID" id="19463530"/>
<dbReference type="SUPFAM" id="SSF52833">
    <property type="entry name" value="Thioredoxin-like"/>
    <property type="match status" value="1"/>
</dbReference>